<dbReference type="InterPro" id="IPR051862">
    <property type="entry name" value="GT-like_domain_containing_1"/>
</dbReference>
<sequence length="351" mass="39734">MTLPARHFSWRMRGNSLTWGLGNYPELEADYDLILATSMVDLTALRGFRPHLAKVPTVVYFHENQFAYPASLLQQGLVEIQLTSLYSALVADRVLFNSRYNMDTFLTGGRRLLKKMPDAVPVGLMDSIQNKSHVLPVPLDDSQGRTRCQSAAGSKVLEIVWNHRWEWDKGPDILLRLVSTLAQRHLLDNSLRFHVIGQQFRRVPKEFEQIELLLVEHQALGAWGYVESRESYLKLLSQSHMVLSTARHDFQGLALLEAVMAGCIPAVPRRLAYPEWFGERRCHGCDDKDPQIEVDALIQRILELKTANGATTDSARLARGALVDDQAALLEQLSGLGWSHLGPQYHHRLII</sequence>
<comment type="similarity">
    <text evidence="1">Belongs to the glycosyltransferase group 1 family. Glycosyltransferase 4 subfamily.</text>
</comment>
<dbReference type="InterPro" id="IPR001296">
    <property type="entry name" value="Glyco_trans_1"/>
</dbReference>
<dbReference type="Pfam" id="PF00534">
    <property type="entry name" value="Glycos_transf_1"/>
    <property type="match status" value="1"/>
</dbReference>
<evidence type="ECO:0000256" key="2">
    <source>
        <dbReference type="ARBA" id="ARBA00022676"/>
    </source>
</evidence>
<feature type="domain" description="Glycosyl transferase family 1" evidence="7">
    <location>
        <begin position="158"/>
        <end position="275"/>
    </location>
</feature>
<evidence type="ECO:0000256" key="5">
    <source>
        <dbReference type="ARBA" id="ARBA00044539"/>
    </source>
</evidence>
<dbReference type="PANTHER" id="PTHR13615">
    <property type="entry name" value="GLYCOSYLTRANSFERASE-LIKE 1"/>
    <property type="match status" value="1"/>
</dbReference>
<reference evidence="10" key="1">
    <citation type="journal article" date="2019" name="Int. J. Syst. Evol. Microbiol.">
        <title>The Global Catalogue of Microorganisms (GCM) 10K type strain sequencing project: providing services to taxonomists for standard genome sequencing and annotation.</title>
        <authorList>
            <consortium name="The Broad Institute Genomics Platform"/>
            <consortium name="The Broad Institute Genome Sequencing Center for Infectious Disease"/>
            <person name="Wu L."/>
            <person name="Ma J."/>
        </authorList>
    </citation>
    <scope>NUCLEOTIDE SEQUENCE [LARGE SCALE GENOMIC DNA]</scope>
    <source>
        <strain evidence="10">JCM 19134</strain>
    </source>
</reference>
<keyword evidence="2" id="KW-0328">Glycosyltransferase</keyword>
<feature type="domain" description="tRNA-queuosine alpha-mannosyltransferase N-terminal" evidence="8">
    <location>
        <begin position="1"/>
        <end position="139"/>
    </location>
</feature>
<evidence type="ECO:0000313" key="10">
    <source>
        <dbReference type="Proteomes" id="UP001409585"/>
    </source>
</evidence>
<dbReference type="AlphaFoldDB" id="A0AAV3TW41"/>
<dbReference type="PANTHER" id="PTHR13615:SF3">
    <property type="entry name" value="GLYCOSYLTRANSFERASE-LIKE DOMAIN-CONTAINING PROTEIN 1"/>
    <property type="match status" value="1"/>
</dbReference>
<evidence type="ECO:0000259" key="7">
    <source>
        <dbReference type="Pfam" id="PF00534"/>
    </source>
</evidence>
<accession>A0AAV3TW41</accession>
<evidence type="ECO:0000256" key="6">
    <source>
        <dbReference type="ARBA" id="ARBA00048439"/>
    </source>
</evidence>
<gene>
    <name evidence="9" type="ORF">GCM10025791_00560</name>
</gene>
<evidence type="ECO:0000256" key="4">
    <source>
        <dbReference type="ARBA" id="ARBA00044517"/>
    </source>
</evidence>
<dbReference type="Pfam" id="PF12038">
    <property type="entry name" value="QTMAN_N"/>
    <property type="match status" value="1"/>
</dbReference>
<evidence type="ECO:0000313" key="9">
    <source>
        <dbReference type="EMBL" id="GAA4928809.1"/>
    </source>
</evidence>
<keyword evidence="3" id="KW-0808">Transferase</keyword>
<dbReference type="EMBL" id="BAABLX010000001">
    <property type="protein sequence ID" value="GAA4928809.1"/>
    <property type="molecule type" value="Genomic_DNA"/>
</dbReference>
<comment type="caution">
    <text evidence="9">The sequence shown here is derived from an EMBL/GenBank/DDBJ whole genome shotgun (WGS) entry which is preliminary data.</text>
</comment>
<evidence type="ECO:0000256" key="3">
    <source>
        <dbReference type="ARBA" id="ARBA00022679"/>
    </source>
</evidence>
<name>A0AAV3TW41_9ALTE</name>
<dbReference type="Gene3D" id="3.40.50.2000">
    <property type="entry name" value="Glycogen Phosphorylase B"/>
    <property type="match status" value="1"/>
</dbReference>
<comment type="catalytic activity">
    <reaction evidence="6">
        <text>queuosine(34) in tRNA(Asp) + GDP-alpha-D-mannose = O-4''-alpha-D-mannosylqueuosine(34) in tRNA(Asp) + GDP + H(+)</text>
        <dbReference type="Rhea" id="RHEA:12885"/>
        <dbReference type="Rhea" id="RHEA-COMP:18572"/>
        <dbReference type="Rhea" id="RHEA-COMP:18581"/>
        <dbReference type="ChEBI" id="CHEBI:15378"/>
        <dbReference type="ChEBI" id="CHEBI:57527"/>
        <dbReference type="ChEBI" id="CHEBI:58189"/>
        <dbReference type="ChEBI" id="CHEBI:194431"/>
        <dbReference type="ChEBI" id="CHEBI:194442"/>
        <dbReference type="EC" id="2.4.1.110"/>
    </reaction>
    <physiologicalReaction direction="left-to-right" evidence="6">
        <dbReference type="Rhea" id="RHEA:12886"/>
    </physiologicalReaction>
</comment>
<dbReference type="InterPro" id="IPR022701">
    <property type="entry name" value="QTMAN_N"/>
</dbReference>
<dbReference type="EC" id="2.4.1.110" evidence="4"/>
<keyword evidence="10" id="KW-1185">Reference proteome</keyword>
<evidence type="ECO:0000256" key="1">
    <source>
        <dbReference type="ARBA" id="ARBA00009481"/>
    </source>
</evidence>
<evidence type="ECO:0000259" key="8">
    <source>
        <dbReference type="Pfam" id="PF12038"/>
    </source>
</evidence>
<dbReference type="Proteomes" id="UP001409585">
    <property type="component" value="Unassembled WGS sequence"/>
</dbReference>
<protein>
    <recommendedName>
        <fullName evidence="5">tRNA-queuosine alpha-mannosyltransferase</fullName>
        <ecNumber evidence="4">2.4.1.110</ecNumber>
    </recommendedName>
</protein>
<organism evidence="9 10">
    <name type="scientific">Halioxenophilus aromaticivorans</name>
    <dbReference type="NCBI Taxonomy" id="1306992"/>
    <lineage>
        <taxon>Bacteria</taxon>
        <taxon>Pseudomonadati</taxon>
        <taxon>Pseudomonadota</taxon>
        <taxon>Gammaproteobacteria</taxon>
        <taxon>Alteromonadales</taxon>
        <taxon>Alteromonadaceae</taxon>
        <taxon>Halioxenophilus</taxon>
    </lineage>
</organism>
<proteinExistence type="inferred from homology"/>
<dbReference type="GO" id="GO:0016438">
    <property type="term" value="F:tRNA-queuosine(34) beta-mannosyltransferase activity"/>
    <property type="evidence" value="ECO:0007669"/>
    <property type="project" value="UniProtKB-EC"/>
</dbReference>
<dbReference type="SUPFAM" id="SSF53756">
    <property type="entry name" value="UDP-Glycosyltransferase/glycogen phosphorylase"/>
    <property type="match status" value="1"/>
</dbReference>